<gene>
    <name evidence="2" type="ORF">Z518_09548</name>
</gene>
<evidence type="ECO:0000256" key="1">
    <source>
        <dbReference type="SAM" id="MobiDB-lite"/>
    </source>
</evidence>
<feature type="region of interest" description="Disordered" evidence="1">
    <location>
        <begin position="579"/>
        <end position="618"/>
    </location>
</feature>
<dbReference type="AlphaFoldDB" id="A0A0D2IEY2"/>
<name>A0A0D2IEY2_9EURO</name>
<dbReference type="EMBL" id="KN847481">
    <property type="protein sequence ID" value="KIX01821.1"/>
    <property type="molecule type" value="Genomic_DNA"/>
</dbReference>
<evidence type="ECO:0000313" key="2">
    <source>
        <dbReference type="EMBL" id="KIX01821.1"/>
    </source>
</evidence>
<feature type="compositionally biased region" description="Polar residues" evidence="1">
    <location>
        <begin position="411"/>
        <end position="441"/>
    </location>
</feature>
<organism evidence="2 3">
    <name type="scientific">Rhinocladiella mackenziei CBS 650.93</name>
    <dbReference type="NCBI Taxonomy" id="1442369"/>
    <lineage>
        <taxon>Eukaryota</taxon>
        <taxon>Fungi</taxon>
        <taxon>Dikarya</taxon>
        <taxon>Ascomycota</taxon>
        <taxon>Pezizomycotina</taxon>
        <taxon>Eurotiomycetes</taxon>
        <taxon>Chaetothyriomycetidae</taxon>
        <taxon>Chaetothyriales</taxon>
        <taxon>Herpotrichiellaceae</taxon>
        <taxon>Rhinocladiella</taxon>
    </lineage>
</organism>
<feature type="compositionally biased region" description="Pro residues" evidence="1">
    <location>
        <begin position="108"/>
        <end position="117"/>
    </location>
</feature>
<evidence type="ECO:0000313" key="3">
    <source>
        <dbReference type="Proteomes" id="UP000053617"/>
    </source>
</evidence>
<feature type="compositionally biased region" description="Polar residues" evidence="1">
    <location>
        <begin position="474"/>
        <end position="489"/>
    </location>
</feature>
<dbReference type="HOGENOM" id="CLU_484880_0_0_1"/>
<accession>A0A0D2IEY2</accession>
<feature type="compositionally biased region" description="Polar residues" evidence="1">
    <location>
        <begin position="207"/>
        <end position="234"/>
    </location>
</feature>
<dbReference type="PRINTS" id="PR01217">
    <property type="entry name" value="PRICHEXTENSN"/>
</dbReference>
<feature type="compositionally biased region" description="Polar residues" evidence="1">
    <location>
        <begin position="75"/>
        <end position="91"/>
    </location>
</feature>
<proteinExistence type="predicted"/>
<feature type="compositionally biased region" description="Polar residues" evidence="1">
    <location>
        <begin position="307"/>
        <end position="338"/>
    </location>
</feature>
<sequence length="618" mass="66344">MPSLARKSMKFMRDVYNAANSGSDRPPIPSATQSYDFQPTPGLSTQFTQANPPYYNPPSPYIPPNSAHGHPYTPQPTYSVSTPHHSPFQNPQQPPPRGNWSNPLLTTSPPPPLPPHPTSNSTPPLSGPPITSITPGHPFPPISPTSLPASPQQYGPQIPNSQYQHFPQKPPLPERLPHHHSEGLRPNTSQLISYTESQEPVSPMTPAGTSSFNWNQPNSAPPFSNGYHSDNSHSPGVAELPAPRPPPPPLPQRPQTHRPSVSKLSMEPNVPDTQRQDYGTRVGTVSAPPSSTTIWHEMPAEPIVSASPAQNHQTTASNIAELPSSHSPRPSIATSQPSYHEPPAGVVELPNSPVSFSPPQPFNSQQLNSIQGKRPPDPFPLEPNLAAVLPPPNISPQMPQSDSSHHHRDSNTNGISWIQNTSSHVARNPQSNDSPSPTRPVSSPHLSIPRPPSLPPESSSAQPGPFNMNGIVSAVNSTDHGRRSSQSKPSYPVGEVPYPQHDVYPSAVVMPMAHELTGAATSTLPNQNTQPPALWSGVTNHAYPVMGPQSSVSLGPYQDAQSPSSAHSSLTPSLYSASINAKQSVTSSEFSTHHQPRDGTSPNSKQWRQATGPQDPLT</sequence>
<feature type="compositionally biased region" description="Polar residues" evidence="1">
    <location>
        <begin position="362"/>
        <end position="371"/>
    </location>
</feature>
<feature type="compositionally biased region" description="Polar residues" evidence="1">
    <location>
        <begin position="579"/>
        <end position="590"/>
    </location>
</feature>
<protein>
    <submittedName>
        <fullName evidence="2">Rhinocladiella mackenziei CBS 650.93 unplaced genomic scaffold supercont1.7, whole genome shotgun sequence</fullName>
    </submittedName>
</protein>
<feature type="compositionally biased region" description="Polar residues" evidence="1">
    <location>
        <begin position="598"/>
        <end position="618"/>
    </location>
</feature>
<feature type="compositionally biased region" description="Pro residues" evidence="1">
    <location>
        <begin position="54"/>
        <end position="63"/>
    </location>
</feature>
<feature type="compositionally biased region" description="Polar residues" evidence="1">
    <location>
        <begin position="144"/>
        <end position="165"/>
    </location>
</feature>
<reference evidence="2 3" key="1">
    <citation type="submission" date="2015-01" db="EMBL/GenBank/DDBJ databases">
        <title>The Genome Sequence of Rhinocladiella mackenzie CBS 650.93.</title>
        <authorList>
            <consortium name="The Broad Institute Genomics Platform"/>
            <person name="Cuomo C."/>
            <person name="de Hoog S."/>
            <person name="Gorbushina A."/>
            <person name="Stielow B."/>
            <person name="Teixiera M."/>
            <person name="Abouelleil A."/>
            <person name="Chapman S.B."/>
            <person name="Priest M."/>
            <person name="Young S.K."/>
            <person name="Wortman J."/>
            <person name="Nusbaum C."/>
            <person name="Birren B."/>
        </authorList>
    </citation>
    <scope>NUCLEOTIDE SEQUENCE [LARGE SCALE GENOMIC DNA]</scope>
    <source>
        <strain evidence="2 3">CBS 650.93</strain>
    </source>
</reference>
<dbReference type="STRING" id="1442369.A0A0D2IEY2"/>
<dbReference type="VEuPathDB" id="FungiDB:Z518_09548"/>
<feature type="compositionally biased region" description="Pro residues" evidence="1">
    <location>
        <begin position="242"/>
        <end position="252"/>
    </location>
</feature>
<dbReference type="OrthoDB" id="4160884at2759"/>
<feature type="compositionally biased region" description="Polar residues" evidence="1">
    <location>
        <begin position="186"/>
        <end position="200"/>
    </location>
</feature>
<feature type="compositionally biased region" description="Polar residues" evidence="1">
    <location>
        <begin position="30"/>
        <end position="50"/>
    </location>
</feature>
<feature type="region of interest" description="Disordered" evidence="1">
    <location>
        <begin position="16"/>
        <end position="501"/>
    </location>
</feature>
<dbReference type="GeneID" id="25297619"/>
<keyword evidence="3" id="KW-1185">Reference proteome</keyword>
<dbReference type="RefSeq" id="XP_013268957.1">
    <property type="nucleotide sequence ID" value="XM_013413503.1"/>
</dbReference>
<dbReference type="Proteomes" id="UP000053617">
    <property type="component" value="Unassembled WGS sequence"/>
</dbReference>